<evidence type="ECO:0000256" key="1">
    <source>
        <dbReference type="SAM" id="MobiDB-lite"/>
    </source>
</evidence>
<name>A0A2X0PBZ0_9BASI</name>
<protein>
    <submittedName>
        <fullName evidence="2">BQ5605_C031g10936 protein</fullName>
    </submittedName>
</protein>
<accession>A0A2X0PBZ0</accession>
<feature type="compositionally biased region" description="Basic and acidic residues" evidence="1">
    <location>
        <begin position="117"/>
        <end position="130"/>
    </location>
</feature>
<reference evidence="2 3" key="1">
    <citation type="submission" date="2016-11" db="EMBL/GenBank/DDBJ databases">
        <authorList>
            <person name="Jaros S."/>
            <person name="Januszkiewicz K."/>
            <person name="Wedrychowicz H."/>
        </authorList>
    </citation>
    <scope>NUCLEOTIDE SEQUENCE [LARGE SCALE GENOMIC DNA]</scope>
</reference>
<evidence type="ECO:0000313" key="2">
    <source>
        <dbReference type="EMBL" id="SGZ06369.1"/>
    </source>
</evidence>
<evidence type="ECO:0000313" key="3">
    <source>
        <dbReference type="Proteomes" id="UP000249464"/>
    </source>
</evidence>
<feature type="region of interest" description="Disordered" evidence="1">
    <location>
        <begin position="1"/>
        <end position="184"/>
    </location>
</feature>
<dbReference type="EMBL" id="FQNC01000068">
    <property type="protein sequence ID" value="SGZ06369.1"/>
    <property type="molecule type" value="Genomic_DNA"/>
</dbReference>
<feature type="compositionally biased region" description="Polar residues" evidence="1">
    <location>
        <begin position="131"/>
        <end position="148"/>
    </location>
</feature>
<keyword evidence="3" id="KW-1185">Reference proteome</keyword>
<organism evidence="2 3">
    <name type="scientific">Microbotryum silenes-dioicae</name>
    <dbReference type="NCBI Taxonomy" id="796604"/>
    <lineage>
        <taxon>Eukaryota</taxon>
        <taxon>Fungi</taxon>
        <taxon>Dikarya</taxon>
        <taxon>Basidiomycota</taxon>
        <taxon>Pucciniomycotina</taxon>
        <taxon>Microbotryomycetes</taxon>
        <taxon>Microbotryales</taxon>
        <taxon>Microbotryaceae</taxon>
        <taxon>Microbotryum</taxon>
    </lineage>
</organism>
<feature type="compositionally biased region" description="Low complexity" evidence="1">
    <location>
        <begin position="39"/>
        <end position="52"/>
    </location>
</feature>
<gene>
    <name evidence="2" type="primary">BQ5605_C031g10936</name>
    <name evidence="2" type="ORF">BQ5605_C031G10936</name>
</gene>
<sequence length="665" mass="73916">MARGRRKKWTPKAHAPPPISERKARLQSRRTRLQVLDLPSAAASPPAFSAPFPLEPTHIHKSSSKPNWKSSLEDVFEDVEPAGSSQRGFSDDVDATHSHSPVRLRRSINEVDLSPGSEKKLYEPQIRQRVDYSSLQSRRSMTSLQGDNPKSLDPPVPESRPHGETSDYGTVAGSAGADPEERDDTLDHARMDSKVFCADLVQTAPVRDSPSSHQFSVASSICSSEESNTHESDDLLGHDDSALNMEGERVFNAQLRYRLTQLLNLSSEIPLGKIYLDFDDVTSSVTERLSPRPFKSILLGSRHWPSPSKFRSATCGVTAYEYNGDLFLSLRDVFNGARNITVPWTPDARSSNLVFRDDTGLEHRWSFRAITQLRHQHISTKSGVAMSPDGELQWHQFDGLNPMGEPECAAIIQCHSNKAMDDLAGIDDYRPRAICCANRYEVMGLELGVVEEGAQAGRQTFKKFREAGSARKCQFDKLRILEKAFSLHPGHSLFEDEYRAHKPVMVKFRCPTCAAGGLGTKDAKMHHMCERGVNEGSARRRGLGSSLERNVSLARSCAWAYISEAWRLVKVHDYGVHRDGLGVRALAEVSCPEESVNLQLVPGNKLAWSFSNAKQLAGSKNREFYLSLQVPTEAILEKTLGTNASLAKTFIKDTKKTIKHLNVGK</sequence>
<dbReference type="AlphaFoldDB" id="A0A2X0PBZ0"/>
<dbReference type="Proteomes" id="UP000249464">
    <property type="component" value="Unassembled WGS sequence"/>
</dbReference>
<proteinExistence type="predicted"/>
<feature type="compositionally biased region" description="Basic residues" evidence="1">
    <location>
        <begin position="1"/>
        <end position="11"/>
    </location>
</feature>